<proteinExistence type="predicted"/>
<evidence type="ECO:0000313" key="1">
    <source>
        <dbReference type="Proteomes" id="UP000887580"/>
    </source>
</evidence>
<evidence type="ECO:0000313" key="2">
    <source>
        <dbReference type="WBParaSite" id="PS1159_v2.g22954.t1"/>
    </source>
</evidence>
<reference evidence="2" key="1">
    <citation type="submission" date="2022-11" db="UniProtKB">
        <authorList>
            <consortium name="WormBaseParasite"/>
        </authorList>
    </citation>
    <scope>IDENTIFICATION</scope>
</reference>
<dbReference type="WBParaSite" id="PS1159_v2.g22954.t1">
    <property type="protein sequence ID" value="PS1159_v2.g22954.t1"/>
    <property type="gene ID" value="PS1159_v2.g22954"/>
</dbReference>
<dbReference type="Proteomes" id="UP000887580">
    <property type="component" value="Unplaced"/>
</dbReference>
<organism evidence="1 2">
    <name type="scientific">Panagrolaimus sp. PS1159</name>
    <dbReference type="NCBI Taxonomy" id="55785"/>
    <lineage>
        <taxon>Eukaryota</taxon>
        <taxon>Metazoa</taxon>
        <taxon>Ecdysozoa</taxon>
        <taxon>Nematoda</taxon>
        <taxon>Chromadorea</taxon>
        <taxon>Rhabditida</taxon>
        <taxon>Tylenchina</taxon>
        <taxon>Panagrolaimomorpha</taxon>
        <taxon>Panagrolaimoidea</taxon>
        <taxon>Panagrolaimidae</taxon>
        <taxon>Panagrolaimus</taxon>
    </lineage>
</organism>
<sequence>MKNIFQLIEASSEYSLFQMHKQIQDFFKQNSETFVNSVEFLKADKSVIRNIVTYNIFKPEEIFHSVYEWADHQNQKHF</sequence>
<accession>A0AC35G394</accession>
<name>A0AC35G394_9BILA</name>
<protein>
    <submittedName>
        <fullName evidence="2">BACK domain-containing protein</fullName>
    </submittedName>
</protein>